<evidence type="ECO:0000259" key="27">
    <source>
        <dbReference type="Pfam" id="PF13088"/>
    </source>
</evidence>
<dbReference type="PANTHER" id="PTHR10628:SF25">
    <property type="entry name" value="SIALIDASE-1"/>
    <property type="match status" value="1"/>
</dbReference>
<dbReference type="InterPro" id="IPR036278">
    <property type="entry name" value="Sialidase_sf"/>
</dbReference>
<dbReference type="CDD" id="cd15482">
    <property type="entry name" value="Sialidase_non-viral"/>
    <property type="match status" value="1"/>
</dbReference>
<evidence type="ECO:0000256" key="13">
    <source>
        <dbReference type="ARBA" id="ARBA00022963"/>
    </source>
</evidence>
<dbReference type="EC" id="3.2.1.18" evidence="7"/>
<evidence type="ECO:0000313" key="28">
    <source>
        <dbReference type="Ensembl" id="ENSMMOP00000019277.1"/>
    </source>
</evidence>
<evidence type="ECO:0000256" key="23">
    <source>
        <dbReference type="ARBA" id="ARBA00040509"/>
    </source>
</evidence>
<evidence type="ECO:0000256" key="25">
    <source>
        <dbReference type="ARBA" id="ARBA00041413"/>
    </source>
</evidence>
<evidence type="ECO:0000256" key="15">
    <source>
        <dbReference type="ARBA" id="ARBA00023136"/>
    </source>
</evidence>
<sequence>MEPGSRRITAAVWLLLSAADSLFTVQIEPLVYNEQLLWVSGGAGKVDTFRVPLVTFTPKGSLLAFAEARKSSFRDTGAKFIALRRSTDKGSTWSPTTFIVDDGYETDGLNLGSVVVDQEEGSVILMYSLCFHLYLCQPSSLMVMESKDDGLSWSLPRNLSVQLGVQSFAPGPGFGIQKHFDPAKGRLVVCGHGTLEGDGVFCILSDDHGKKWYKGGTLKSIPFNQKKMPQDFNPDESQPVEMTDGSILINVRNQNHYHCRCRVVIRSHDGGMTLPIDYLYFDSTLVDPAVAAGALQKDGVLYFTNPASEQQRVNLTLRWSMSHGKSWENETIQIWPGPSGYSCMTSLDGSTDDEKFVFVIYEKGHKNYYETISLAKIHLYGGR</sequence>
<dbReference type="SUPFAM" id="SSF50939">
    <property type="entry name" value="Sialidases"/>
    <property type="match status" value="1"/>
</dbReference>
<keyword evidence="15" id="KW-0472">Membrane</keyword>
<evidence type="ECO:0000256" key="10">
    <source>
        <dbReference type="ARBA" id="ARBA00022729"/>
    </source>
</evidence>
<name>A0A3Q3X2B6_MOLML</name>
<evidence type="ECO:0000313" key="29">
    <source>
        <dbReference type="Proteomes" id="UP000261620"/>
    </source>
</evidence>
<dbReference type="STRING" id="94237.ENSMMOP00000019277"/>
<comment type="catalytic activity">
    <reaction evidence="1">
        <text>Hydrolysis of alpha-(2-&gt;3)-, alpha-(2-&gt;6)-, alpha-(2-&gt;8)- glycosidic linkages of terminal sialic acid residues in oligosaccharides, glycoproteins, glycolipids, colominic acid and synthetic substrates.</text>
        <dbReference type="EC" id="3.2.1.18"/>
    </reaction>
</comment>
<reference evidence="28" key="1">
    <citation type="submission" date="2025-08" db="UniProtKB">
        <authorList>
            <consortium name="Ensembl"/>
        </authorList>
    </citation>
    <scope>IDENTIFICATION</scope>
</reference>
<evidence type="ECO:0000256" key="22">
    <source>
        <dbReference type="ARBA" id="ARBA00038519"/>
    </source>
</evidence>
<evidence type="ECO:0000256" key="16">
    <source>
        <dbReference type="ARBA" id="ARBA00023180"/>
    </source>
</evidence>
<dbReference type="AlphaFoldDB" id="A0A3Q3X2B6"/>
<dbReference type="GO" id="GO:0006689">
    <property type="term" value="P:ganglioside catabolic process"/>
    <property type="evidence" value="ECO:0007669"/>
    <property type="project" value="TreeGrafter"/>
</dbReference>
<comment type="subcellular location">
    <subcellularLocation>
        <location evidence="4">Cell membrane</location>
    </subcellularLocation>
    <subcellularLocation>
        <location evidence="5">Cytoplasmic vesicle</location>
    </subcellularLocation>
    <subcellularLocation>
        <location evidence="3">Lysosome lumen</location>
    </subcellularLocation>
    <subcellularLocation>
        <location evidence="2">Lysosome membrane</location>
        <topology evidence="2">Peripheral membrane protein</topology>
        <orientation evidence="2">Lumenal side</orientation>
    </subcellularLocation>
</comment>
<evidence type="ECO:0000256" key="17">
    <source>
        <dbReference type="ARBA" id="ARBA00023228"/>
    </source>
</evidence>
<dbReference type="GO" id="GO:0043202">
    <property type="term" value="C:lysosomal lumen"/>
    <property type="evidence" value="ECO:0007669"/>
    <property type="project" value="UniProtKB-SubCell"/>
</dbReference>
<evidence type="ECO:0000256" key="7">
    <source>
        <dbReference type="ARBA" id="ARBA00012733"/>
    </source>
</evidence>
<evidence type="ECO:0000256" key="3">
    <source>
        <dbReference type="ARBA" id="ARBA00004227"/>
    </source>
</evidence>
<comment type="subunit">
    <text evidence="22">Interacts with cathepsin A (protective protein), beta-galactosidase and N-acetylgalactosamine-6-sulfate sulfatase in a multienzyme complex.</text>
</comment>
<evidence type="ECO:0000256" key="11">
    <source>
        <dbReference type="ARBA" id="ARBA00022737"/>
    </source>
</evidence>
<protein>
    <recommendedName>
        <fullName evidence="23">Sialidase-1</fullName>
        <ecNumber evidence="7">3.2.1.18</ecNumber>
    </recommendedName>
    <alternativeName>
        <fullName evidence="25">Lysosomal sialidase</fullName>
    </alternativeName>
    <alternativeName>
        <fullName evidence="24">N-acetyl-alpha-neuraminidase 1</fullName>
    </alternativeName>
</protein>
<evidence type="ECO:0000256" key="5">
    <source>
        <dbReference type="ARBA" id="ARBA00004541"/>
    </source>
</evidence>
<accession>A0A3Q3X2B6</accession>
<dbReference type="GO" id="GO:0005886">
    <property type="term" value="C:plasma membrane"/>
    <property type="evidence" value="ECO:0007669"/>
    <property type="project" value="UniProtKB-SubCell"/>
</dbReference>
<dbReference type="GO" id="GO:0004308">
    <property type="term" value="F:exo-alpha-sialidase activity"/>
    <property type="evidence" value="ECO:0007669"/>
    <property type="project" value="UniProtKB-EC"/>
</dbReference>
<dbReference type="GO" id="GO:0031410">
    <property type="term" value="C:cytoplasmic vesicle"/>
    <property type="evidence" value="ECO:0007669"/>
    <property type="project" value="UniProtKB-SubCell"/>
</dbReference>
<evidence type="ECO:0000256" key="12">
    <source>
        <dbReference type="ARBA" id="ARBA00022801"/>
    </source>
</evidence>
<feature type="signal peptide" evidence="26">
    <location>
        <begin position="1"/>
        <end position="24"/>
    </location>
</feature>
<dbReference type="FunFam" id="2.120.10.10:FF:000003">
    <property type="entry name" value="Neuraminidase 1"/>
    <property type="match status" value="1"/>
</dbReference>
<keyword evidence="16" id="KW-0325">Glycoprotein</keyword>
<dbReference type="PANTHER" id="PTHR10628">
    <property type="entry name" value="SIALIDASE"/>
    <property type="match status" value="1"/>
</dbReference>
<keyword evidence="19" id="KW-0326">Glycosidase</keyword>
<reference evidence="28" key="2">
    <citation type="submission" date="2025-09" db="UniProtKB">
        <authorList>
            <consortium name="Ensembl"/>
        </authorList>
    </citation>
    <scope>IDENTIFICATION</scope>
</reference>
<feature type="chain" id="PRO_5018686556" description="Sialidase-1" evidence="26">
    <location>
        <begin position="25"/>
        <end position="383"/>
    </location>
</feature>
<dbReference type="Gene3D" id="2.120.10.10">
    <property type="match status" value="1"/>
</dbReference>
<evidence type="ECO:0000256" key="9">
    <source>
        <dbReference type="ARBA" id="ARBA00022553"/>
    </source>
</evidence>
<dbReference type="GO" id="GO:0005765">
    <property type="term" value="C:lysosomal membrane"/>
    <property type="evidence" value="ECO:0007669"/>
    <property type="project" value="UniProtKB-SubCell"/>
</dbReference>
<keyword evidence="8" id="KW-1003">Cell membrane</keyword>
<keyword evidence="11" id="KW-0677">Repeat</keyword>
<keyword evidence="14" id="KW-0443">Lipid metabolism</keyword>
<dbReference type="Pfam" id="PF13088">
    <property type="entry name" value="BNR_2"/>
    <property type="match status" value="1"/>
</dbReference>
<evidence type="ECO:0000256" key="19">
    <source>
        <dbReference type="ARBA" id="ARBA00023295"/>
    </source>
</evidence>
<keyword evidence="20" id="KW-0968">Cytoplasmic vesicle</keyword>
<keyword evidence="9" id="KW-0597">Phosphoprotein</keyword>
<organism evidence="28 29">
    <name type="scientific">Mola mola</name>
    <name type="common">Ocean sunfish</name>
    <name type="synonym">Tetraodon mola</name>
    <dbReference type="NCBI Taxonomy" id="94237"/>
    <lineage>
        <taxon>Eukaryota</taxon>
        <taxon>Metazoa</taxon>
        <taxon>Chordata</taxon>
        <taxon>Craniata</taxon>
        <taxon>Vertebrata</taxon>
        <taxon>Euteleostomi</taxon>
        <taxon>Actinopterygii</taxon>
        <taxon>Neopterygii</taxon>
        <taxon>Teleostei</taxon>
        <taxon>Neoteleostei</taxon>
        <taxon>Acanthomorphata</taxon>
        <taxon>Eupercaria</taxon>
        <taxon>Tetraodontiformes</taxon>
        <taxon>Molidae</taxon>
        <taxon>Mola</taxon>
    </lineage>
</organism>
<keyword evidence="17" id="KW-0458">Lysosome</keyword>
<feature type="domain" description="Sialidase" evidence="27">
    <location>
        <begin position="60"/>
        <end position="346"/>
    </location>
</feature>
<dbReference type="Ensembl" id="ENSMMOT00000019598.1">
    <property type="protein sequence ID" value="ENSMMOP00000019277.1"/>
    <property type="gene ID" value="ENSMMOG00000014590.1"/>
</dbReference>
<comment type="function">
    <text evidence="21">Catalyzes the removal of sialic acid (N-acetylneuraminic acid) moieties from glycoproteins and glycolipids. To be active, it is strictly dependent on its presence in the multienzyme complex. Appears to have a preference for alpha 2-3 and alpha 2-6 sialyl linkage.</text>
</comment>
<dbReference type="GO" id="GO:0009313">
    <property type="term" value="P:oligosaccharide catabolic process"/>
    <property type="evidence" value="ECO:0007669"/>
    <property type="project" value="TreeGrafter"/>
</dbReference>
<evidence type="ECO:0000256" key="14">
    <source>
        <dbReference type="ARBA" id="ARBA00023098"/>
    </source>
</evidence>
<dbReference type="InterPro" id="IPR011040">
    <property type="entry name" value="Sialidase"/>
</dbReference>
<evidence type="ECO:0000256" key="4">
    <source>
        <dbReference type="ARBA" id="ARBA00004236"/>
    </source>
</evidence>
<dbReference type="InterPro" id="IPR026856">
    <property type="entry name" value="Sialidase_fam"/>
</dbReference>
<evidence type="ECO:0000256" key="1">
    <source>
        <dbReference type="ARBA" id="ARBA00000427"/>
    </source>
</evidence>
<evidence type="ECO:0000256" key="18">
    <source>
        <dbReference type="ARBA" id="ARBA00023277"/>
    </source>
</evidence>
<evidence type="ECO:0000256" key="2">
    <source>
        <dbReference type="ARBA" id="ARBA00004207"/>
    </source>
</evidence>
<evidence type="ECO:0000256" key="26">
    <source>
        <dbReference type="SAM" id="SignalP"/>
    </source>
</evidence>
<keyword evidence="18" id="KW-0119">Carbohydrate metabolism</keyword>
<comment type="similarity">
    <text evidence="6">Belongs to the glycosyl hydrolase 33 family.</text>
</comment>
<evidence type="ECO:0000256" key="21">
    <source>
        <dbReference type="ARBA" id="ARBA00037235"/>
    </source>
</evidence>
<evidence type="ECO:0000256" key="6">
    <source>
        <dbReference type="ARBA" id="ARBA00009348"/>
    </source>
</evidence>
<proteinExistence type="inferred from homology"/>
<evidence type="ECO:0000256" key="8">
    <source>
        <dbReference type="ARBA" id="ARBA00022475"/>
    </source>
</evidence>
<keyword evidence="12" id="KW-0378">Hydrolase</keyword>
<keyword evidence="13" id="KW-0442">Lipid degradation</keyword>
<keyword evidence="10 26" id="KW-0732">Signal</keyword>
<dbReference type="Proteomes" id="UP000261620">
    <property type="component" value="Unplaced"/>
</dbReference>
<evidence type="ECO:0000256" key="20">
    <source>
        <dbReference type="ARBA" id="ARBA00023329"/>
    </source>
</evidence>
<evidence type="ECO:0000256" key="24">
    <source>
        <dbReference type="ARBA" id="ARBA00041332"/>
    </source>
</evidence>
<keyword evidence="29" id="KW-1185">Reference proteome</keyword>
<dbReference type="OMA" id="IRSYDAC"/>